<evidence type="ECO:0000256" key="6">
    <source>
        <dbReference type="ARBA" id="ARBA00023123"/>
    </source>
</evidence>
<keyword evidence="4" id="KW-0112">Calmodulin-binding</keyword>
<dbReference type="OrthoDB" id="6108017at2759"/>
<keyword evidence="16" id="KW-1185">Reference proteome</keyword>
<evidence type="ECO:0000256" key="4">
    <source>
        <dbReference type="ARBA" id="ARBA00022860"/>
    </source>
</evidence>
<organism evidence="15 16">
    <name type="scientific">Olea europaea subsp. europaea</name>
    <dbReference type="NCBI Taxonomy" id="158383"/>
    <lineage>
        <taxon>Eukaryota</taxon>
        <taxon>Viridiplantae</taxon>
        <taxon>Streptophyta</taxon>
        <taxon>Embryophyta</taxon>
        <taxon>Tracheophyta</taxon>
        <taxon>Spermatophyta</taxon>
        <taxon>Magnoliopsida</taxon>
        <taxon>eudicotyledons</taxon>
        <taxon>Gunneridae</taxon>
        <taxon>Pentapetalae</taxon>
        <taxon>asterids</taxon>
        <taxon>lamiids</taxon>
        <taxon>Lamiales</taxon>
        <taxon>Oleaceae</taxon>
        <taxon>Oleeae</taxon>
        <taxon>Olea</taxon>
    </lineage>
</organism>
<feature type="binding site" evidence="10">
    <location>
        <begin position="294"/>
        <end position="301"/>
    </location>
    <ligand>
        <name>ATP</name>
        <dbReference type="ChEBI" id="CHEBI:30616"/>
    </ligand>
</feature>
<protein>
    <submittedName>
        <fullName evidence="15">Myosin-2 isoform X1</fullName>
    </submittedName>
</protein>
<dbReference type="Gene3D" id="1.20.58.530">
    <property type="match status" value="1"/>
</dbReference>
<evidence type="ECO:0000256" key="2">
    <source>
        <dbReference type="ARBA" id="ARBA00022741"/>
    </source>
</evidence>
<feature type="compositionally biased region" description="Polar residues" evidence="12">
    <location>
        <begin position="1"/>
        <end position="11"/>
    </location>
</feature>
<evidence type="ECO:0000313" key="16">
    <source>
        <dbReference type="Proteomes" id="UP000594638"/>
    </source>
</evidence>
<dbReference type="Gene3D" id="1.20.120.720">
    <property type="entry name" value="Myosin VI head, motor domain, U50 subdomain"/>
    <property type="match status" value="1"/>
</dbReference>
<evidence type="ECO:0000256" key="11">
    <source>
        <dbReference type="SAM" id="Coils"/>
    </source>
</evidence>
<dbReference type="InterPro" id="IPR000048">
    <property type="entry name" value="IQ_motif_EF-hand-BS"/>
</dbReference>
<evidence type="ECO:0000259" key="14">
    <source>
        <dbReference type="PROSITE" id="PS51844"/>
    </source>
</evidence>
<dbReference type="Gramene" id="OE9A098936T2">
    <property type="protein sequence ID" value="OE9A098936C2"/>
    <property type="gene ID" value="OE9A098936"/>
</dbReference>
<dbReference type="InterPro" id="IPR036961">
    <property type="entry name" value="Kinesin_motor_dom_sf"/>
</dbReference>
<proteinExistence type="inferred from homology"/>
<evidence type="ECO:0000256" key="1">
    <source>
        <dbReference type="ARBA" id="ARBA00022737"/>
    </source>
</evidence>
<keyword evidence="1" id="KW-0677">Repeat</keyword>
<evidence type="ECO:0000256" key="12">
    <source>
        <dbReference type="SAM" id="MobiDB-lite"/>
    </source>
</evidence>
<dbReference type="Gene3D" id="1.20.5.190">
    <property type="match status" value="1"/>
</dbReference>
<evidence type="ECO:0000313" key="15">
    <source>
        <dbReference type="EMBL" id="CAA2990218.1"/>
    </source>
</evidence>
<evidence type="ECO:0000259" key="13">
    <source>
        <dbReference type="PROSITE" id="PS51456"/>
    </source>
</evidence>
<gene>
    <name evidence="15" type="ORF">OLEA9_A098936</name>
</gene>
<keyword evidence="3 10" id="KW-0067">ATP-binding</keyword>
<evidence type="ECO:0000256" key="8">
    <source>
        <dbReference type="ARBA" id="ARBA00023203"/>
    </source>
</evidence>
<feature type="domain" description="Myosin N-terminal SH3-like" evidence="14">
    <location>
        <begin position="150"/>
        <end position="199"/>
    </location>
</feature>
<dbReference type="PRINTS" id="PR00193">
    <property type="entry name" value="MYOSINHEAVY"/>
</dbReference>
<dbReference type="PANTHER" id="PTHR13140">
    <property type="entry name" value="MYOSIN"/>
    <property type="match status" value="1"/>
</dbReference>
<name>A0A8S0SDF1_OLEEU</name>
<dbReference type="InterPro" id="IPR027417">
    <property type="entry name" value="P-loop_NTPase"/>
</dbReference>
<dbReference type="GO" id="GO:0007015">
    <property type="term" value="P:actin filament organization"/>
    <property type="evidence" value="ECO:0007669"/>
    <property type="project" value="TreeGrafter"/>
</dbReference>
<evidence type="ECO:0000256" key="10">
    <source>
        <dbReference type="PROSITE-ProRule" id="PRU00782"/>
    </source>
</evidence>
<dbReference type="Gene3D" id="1.10.10.820">
    <property type="match status" value="1"/>
</dbReference>
<dbReference type="EMBL" id="CACTIH010004224">
    <property type="protein sequence ID" value="CAA2990218.1"/>
    <property type="molecule type" value="Genomic_DNA"/>
</dbReference>
<keyword evidence="8 10" id="KW-0009">Actin-binding</keyword>
<dbReference type="GO" id="GO:0030048">
    <property type="term" value="P:actin filament-based movement"/>
    <property type="evidence" value="ECO:0007669"/>
    <property type="project" value="UniProtKB-ARBA"/>
</dbReference>
<dbReference type="Gene3D" id="3.40.850.10">
    <property type="entry name" value="Kinesin motor domain"/>
    <property type="match status" value="1"/>
</dbReference>
<dbReference type="CDD" id="cd01383">
    <property type="entry name" value="MYSc_Myo8"/>
    <property type="match status" value="1"/>
</dbReference>
<dbReference type="GO" id="GO:0005524">
    <property type="term" value="F:ATP binding"/>
    <property type="evidence" value="ECO:0007669"/>
    <property type="project" value="UniProtKB-UniRule"/>
</dbReference>
<comment type="similarity">
    <text evidence="9">Belongs to the TRAFAC class myosin-kinesin ATPase superfamily. Myosin family. Plant myosin class VIII subfamily.</text>
</comment>
<keyword evidence="6 10" id="KW-0518">Myosin</keyword>
<sequence>MLSMSPNSMARSSLEEMLDSLRRRDEMEKPKDMPPALPVRPRAASRSRLPSAKRSLPTNFKIGESELPDSSSNCNVKKEETKGSRRNSFGAKKIKEMDQRESPYVVASNEKKCERRLEEKDGAELASLPLGSLPRLREPEWDDNLGYFIKKKLRVWCRCLNGLWESGLIQSTSGDKALILLSDGSIVTVPTGELLPANPDIVEGVDDLIQLSYLNEPSVLHNLQHRYSQDIIYSKAGPVLIAVNPFKDVHIYENDFVTAYRQKLLDSPHVYAIADSAYNEMMTDEVNQSIIISGESGAGKTETAKITMQYLASLGGVTGGIESEVLQTSCILEAFGNAKTSRNDNSSRFGKLIEIQFSATGNIGGAKIQTFLLEKSRVVQLAQGERSYHIFYQLCAGVSSTLRGRLRLKRASDYNYLNQSGCLGINDVDDAQKFHILVEALNALRICKEDQEHAFEMLAAVLWLGNISFHVIDTENHIEVVADEAVSNAASLIGCSKEDLMLTLSTSRLQAGKDKVAKGLTLQQAIDTRDALAKFIYASLFDWLVEEINRSPVMGKHHTGRSISILDIYGFESFQKNSFEQFCINYANERLQQHFNRHLFKLEQEEYELDGIDWTKVDFEDNQDCLDLFEKRPIGLISLLDEESNFPKASDLTFATKLKQHLNASSCFKGERDGAFTVHHYAGEVLYETGGFLEKNRDPLHSDTIQLLSSCTGRLPHLFASKWLNQSQRDASSSILLGMSAPQKRSVATKFKLEVNIKCYKSGKQIIVLHHRSLLPSRIIVISNQIRMKFIFSPPLIGVLEDVRKQVLQGTLEVQKCFRGHRARLYFHELKGGVLALQSFVRGNIARREYGALRTLNEQVALKRIEEHVVQIQSVIRGWLAQRHFSQLQNSKNINLCKWRQGRKSSEVKDLSQEMLPSVVEELQRRALMAEATLELKEKENASLKDQVHQFEVRWSEYEDKMKSMEDVWQRQMASLQMNLAAAKKSLGAENAMGLPGRDGSPSPCYYDSEDTSMGTQTPGGSTPMKFAHNGLELGVRQETNGGLNAVNPLLKEFEQRKQNFDDEARAIVESKSGQSPSLNAGEEFRKLKHRFEEWKKDYKVRLKEAKAKVHRLGNSEADKHRRTWWGKKSKKY</sequence>
<dbReference type="InterPro" id="IPR057535">
    <property type="entry name" value="MYO1-3_N_SH3"/>
</dbReference>
<feature type="compositionally biased region" description="Basic residues" evidence="12">
    <location>
        <begin position="1121"/>
        <end position="1133"/>
    </location>
</feature>
<dbReference type="GO" id="GO:0005737">
    <property type="term" value="C:cytoplasm"/>
    <property type="evidence" value="ECO:0007669"/>
    <property type="project" value="TreeGrafter"/>
</dbReference>
<dbReference type="SUPFAM" id="SSF52540">
    <property type="entry name" value="P-loop containing nucleoside triphosphate hydrolases"/>
    <property type="match status" value="1"/>
</dbReference>
<dbReference type="Pfam" id="PF00612">
    <property type="entry name" value="IQ"/>
    <property type="match status" value="2"/>
</dbReference>
<dbReference type="SMART" id="SM00015">
    <property type="entry name" value="IQ"/>
    <property type="match status" value="3"/>
</dbReference>
<evidence type="ECO:0000256" key="9">
    <source>
        <dbReference type="ARBA" id="ARBA00060862"/>
    </source>
</evidence>
<comment type="caution">
    <text evidence="15">The sequence shown here is derived from an EMBL/GenBank/DDBJ whole genome shotgun (WGS) entry which is preliminary data.</text>
</comment>
<feature type="region of interest" description="Disordered" evidence="12">
    <location>
        <begin position="1111"/>
        <end position="1133"/>
    </location>
</feature>
<dbReference type="FunFam" id="1.20.58.530:FF:000013">
    <property type="entry name" value="Unconventional myosin-XIX"/>
    <property type="match status" value="1"/>
</dbReference>
<dbReference type="GO" id="GO:0051015">
    <property type="term" value="F:actin filament binding"/>
    <property type="evidence" value="ECO:0007669"/>
    <property type="project" value="TreeGrafter"/>
</dbReference>
<dbReference type="GO" id="GO:0016020">
    <property type="term" value="C:membrane"/>
    <property type="evidence" value="ECO:0007669"/>
    <property type="project" value="TreeGrafter"/>
</dbReference>
<evidence type="ECO:0000256" key="3">
    <source>
        <dbReference type="ARBA" id="ARBA00022840"/>
    </source>
</evidence>
<dbReference type="GO" id="GO:0000146">
    <property type="term" value="F:microfilament motor activity"/>
    <property type="evidence" value="ECO:0007669"/>
    <property type="project" value="TreeGrafter"/>
</dbReference>
<dbReference type="InterPro" id="IPR001609">
    <property type="entry name" value="Myosin_head_motor_dom-like"/>
</dbReference>
<dbReference type="PANTHER" id="PTHR13140:SF706">
    <property type="entry name" value="DILUTE CLASS UNCONVENTIONAL MYOSIN, ISOFORM C"/>
    <property type="match status" value="1"/>
</dbReference>
<dbReference type="PROSITE" id="PS51456">
    <property type="entry name" value="MYOSIN_MOTOR"/>
    <property type="match status" value="1"/>
</dbReference>
<feature type="compositionally biased region" description="Low complexity" evidence="12">
    <location>
        <begin position="39"/>
        <end position="57"/>
    </location>
</feature>
<dbReference type="InterPro" id="IPR004009">
    <property type="entry name" value="SH3_Myosin"/>
</dbReference>
<feature type="compositionally biased region" description="Basic and acidic residues" evidence="12">
    <location>
        <begin position="19"/>
        <end position="32"/>
    </location>
</feature>
<dbReference type="GO" id="GO:0016459">
    <property type="term" value="C:myosin complex"/>
    <property type="evidence" value="ECO:0007669"/>
    <property type="project" value="UniProtKB-KW"/>
</dbReference>
<dbReference type="Pfam" id="PF25369">
    <property type="entry name" value="SH3_VIII-1_N"/>
    <property type="match status" value="1"/>
</dbReference>
<dbReference type="PROSITE" id="PS50096">
    <property type="entry name" value="IQ"/>
    <property type="match status" value="3"/>
</dbReference>
<feature type="domain" description="Myosin motor" evidence="13">
    <location>
        <begin position="203"/>
        <end position="712"/>
    </location>
</feature>
<accession>A0A8S0SDF1</accession>
<dbReference type="Proteomes" id="UP000594638">
    <property type="component" value="Unassembled WGS sequence"/>
</dbReference>
<comment type="caution">
    <text evidence="10">Lacks conserved residue(s) required for the propagation of feature annotation.</text>
</comment>
<feature type="region of interest" description="Disordered" evidence="12">
    <location>
        <begin position="1"/>
        <end position="88"/>
    </location>
</feature>
<keyword evidence="7 10" id="KW-0505">Motor protein</keyword>
<dbReference type="SMART" id="SM00242">
    <property type="entry name" value="MYSc"/>
    <property type="match status" value="1"/>
</dbReference>
<dbReference type="FunFam" id="1.10.10.820:FF:000001">
    <property type="entry name" value="Myosin heavy chain"/>
    <property type="match status" value="1"/>
</dbReference>
<keyword evidence="2 10" id="KW-0547">Nucleotide-binding</keyword>
<dbReference type="AlphaFoldDB" id="A0A8S0SDF1"/>
<reference evidence="15 16" key="1">
    <citation type="submission" date="2019-12" db="EMBL/GenBank/DDBJ databases">
        <authorList>
            <person name="Alioto T."/>
            <person name="Alioto T."/>
            <person name="Gomez Garrido J."/>
        </authorList>
    </citation>
    <scope>NUCLEOTIDE SEQUENCE [LARGE SCALE GENOMIC DNA]</scope>
</reference>
<keyword evidence="5 11" id="KW-0175">Coiled coil</keyword>
<dbReference type="GO" id="GO:0005516">
    <property type="term" value="F:calmodulin binding"/>
    <property type="evidence" value="ECO:0007669"/>
    <property type="project" value="UniProtKB-KW"/>
</dbReference>
<dbReference type="Pfam" id="PF00063">
    <property type="entry name" value="Myosin_head"/>
    <property type="match status" value="1"/>
</dbReference>
<evidence type="ECO:0000256" key="5">
    <source>
        <dbReference type="ARBA" id="ARBA00023054"/>
    </source>
</evidence>
<dbReference type="PROSITE" id="PS51844">
    <property type="entry name" value="SH3_LIKE"/>
    <property type="match status" value="1"/>
</dbReference>
<feature type="coiled-coil region" evidence="11">
    <location>
        <begin position="920"/>
        <end position="954"/>
    </location>
</feature>
<dbReference type="InterPro" id="IPR036022">
    <property type="entry name" value="MYSc_Myo8"/>
</dbReference>
<evidence type="ECO:0000256" key="7">
    <source>
        <dbReference type="ARBA" id="ARBA00023175"/>
    </source>
</evidence>